<dbReference type="OrthoDB" id="307488at2759"/>
<keyword evidence="5" id="KW-1185">Reference proteome</keyword>
<evidence type="ECO:0000256" key="2">
    <source>
        <dbReference type="RuleBase" id="RU367162"/>
    </source>
</evidence>
<feature type="non-terminal residue" evidence="4">
    <location>
        <position position="1"/>
    </location>
</feature>
<dbReference type="Proteomes" id="UP000092555">
    <property type="component" value="Unassembled WGS sequence"/>
</dbReference>
<evidence type="ECO:0000313" key="4">
    <source>
        <dbReference type="EMBL" id="OBA20376.1"/>
    </source>
</evidence>
<dbReference type="GO" id="GO:0005634">
    <property type="term" value="C:nucleus"/>
    <property type="evidence" value="ECO:0007669"/>
    <property type="project" value="UniProtKB-SubCell"/>
</dbReference>
<organism evidence="4 5">
    <name type="scientific">Metschnikowia bicuspidata var. bicuspidata NRRL YB-4993</name>
    <dbReference type="NCBI Taxonomy" id="869754"/>
    <lineage>
        <taxon>Eukaryota</taxon>
        <taxon>Fungi</taxon>
        <taxon>Dikarya</taxon>
        <taxon>Ascomycota</taxon>
        <taxon>Saccharomycotina</taxon>
        <taxon>Pichiomycetes</taxon>
        <taxon>Metschnikowiaceae</taxon>
        <taxon>Metschnikowia</taxon>
    </lineage>
</organism>
<dbReference type="STRING" id="869754.A0A1A0H8N4"/>
<keyword evidence="2" id="KW-0539">Nucleus</keyword>
<comment type="subcellular location">
    <subcellularLocation>
        <location evidence="2">Nucleus</location>
    </subcellularLocation>
</comment>
<dbReference type="PANTHER" id="PTHR20835">
    <property type="entry name" value="E3 UBIQUITIN-PROTEIN LIGASE PPP1R11-RELATED"/>
    <property type="match status" value="1"/>
</dbReference>
<gene>
    <name evidence="4" type="ORF">METBIDRAFT_14312</name>
</gene>
<feature type="region of interest" description="Disordered" evidence="3">
    <location>
        <begin position="30"/>
        <end position="102"/>
    </location>
</feature>
<dbReference type="InterPro" id="IPR011107">
    <property type="entry name" value="PPI_Ypi1"/>
</dbReference>
<feature type="compositionally biased region" description="Low complexity" evidence="3">
    <location>
        <begin position="36"/>
        <end position="45"/>
    </location>
</feature>
<dbReference type="AlphaFoldDB" id="A0A1A0H8N4"/>
<feature type="compositionally biased region" description="Basic residues" evidence="3">
    <location>
        <begin position="76"/>
        <end position="87"/>
    </location>
</feature>
<dbReference type="GeneID" id="30027468"/>
<evidence type="ECO:0000256" key="3">
    <source>
        <dbReference type="SAM" id="MobiDB-lite"/>
    </source>
</evidence>
<comment type="caution">
    <text evidence="4">The sequence shown here is derived from an EMBL/GenBank/DDBJ whole genome shotgun (WGS) entry which is preliminary data.</text>
</comment>
<protein>
    <recommendedName>
        <fullName evidence="2">Type 1 phosphatases regulator</fullName>
    </recommendedName>
</protein>
<accession>A0A1A0H8N4</accession>
<feature type="non-terminal residue" evidence="4">
    <location>
        <position position="102"/>
    </location>
</feature>
<comment type="function">
    <text evidence="2">Regulator of type 1 phosphatases which maintains protein phosphatase activity under strict control.</text>
</comment>
<dbReference type="PANTHER" id="PTHR20835:SF0">
    <property type="entry name" value="E3 UBIQUITIN-PROTEIN LIGASE PPP1R11"/>
    <property type="match status" value="1"/>
</dbReference>
<reference evidence="4 5" key="1">
    <citation type="submission" date="2016-05" db="EMBL/GenBank/DDBJ databases">
        <title>Comparative genomics of biotechnologically important yeasts.</title>
        <authorList>
            <consortium name="DOE Joint Genome Institute"/>
            <person name="Riley R."/>
            <person name="Haridas S."/>
            <person name="Wolfe K.H."/>
            <person name="Lopes M.R."/>
            <person name="Hittinger C.T."/>
            <person name="Goker M."/>
            <person name="Salamov A."/>
            <person name="Wisecaver J."/>
            <person name="Long T.M."/>
            <person name="Aerts A.L."/>
            <person name="Barry K."/>
            <person name="Choi C."/>
            <person name="Clum A."/>
            <person name="Coughlan A.Y."/>
            <person name="Deshpande S."/>
            <person name="Douglass A.P."/>
            <person name="Hanson S.J."/>
            <person name="Klenk H.-P."/>
            <person name="LaButti K."/>
            <person name="Lapidus A."/>
            <person name="Lindquist E."/>
            <person name="Lipzen A."/>
            <person name="Meier-kolthoff J.P."/>
            <person name="Ohm R.A."/>
            <person name="Otillar R.P."/>
            <person name="Pangilinan J."/>
            <person name="Peng Y."/>
            <person name="Rokas A."/>
            <person name="Rosa C.A."/>
            <person name="Scheuner C."/>
            <person name="Sibirny A.A."/>
            <person name="Slot J.C."/>
            <person name="Stielow J.B."/>
            <person name="Sun H."/>
            <person name="Kurtzman C.P."/>
            <person name="Blackwell M."/>
            <person name="Grigoriev I.V."/>
            <person name="Jeffries T.W."/>
        </authorList>
    </citation>
    <scope>NUCLEOTIDE SEQUENCE [LARGE SCALE GENOMIC DNA]</scope>
    <source>
        <strain evidence="4 5">NRRL YB-4993</strain>
    </source>
</reference>
<evidence type="ECO:0000313" key="5">
    <source>
        <dbReference type="Proteomes" id="UP000092555"/>
    </source>
</evidence>
<dbReference type="GO" id="GO:0008157">
    <property type="term" value="F:protein phosphatase 1 binding"/>
    <property type="evidence" value="ECO:0007669"/>
    <property type="project" value="TreeGrafter"/>
</dbReference>
<sequence>VRWTTDVVDNEHLNKKKLKICCIFHPQREFGESSDESLGSSSESSDSSDDEANEHQKEEQSPQNGGGGIDHQAHCCGKHKVKKRKNKPATPNAYEKQPQYKN</sequence>
<name>A0A1A0H8N4_9ASCO</name>
<dbReference type="GO" id="GO:0004865">
    <property type="term" value="F:protein serine/threonine phosphatase inhibitor activity"/>
    <property type="evidence" value="ECO:0007669"/>
    <property type="project" value="UniProtKB-UniRule"/>
</dbReference>
<comment type="similarity">
    <text evidence="1 2">Belongs to the YPI1 family.</text>
</comment>
<dbReference type="RefSeq" id="XP_018710898.1">
    <property type="nucleotide sequence ID" value="XM_018854492.1"/>
</dbReference>
<proteinExistence type="inferred from homology"/>
<evidence type="ECO:0000256" key="1">
    <source>
        <dbReference type="ARBA" id="ARBA00005605"/>
    </source>
</evidence>
<dbReference type="EMBL" id="LXTC01000004">
    <property type="protein sequence ID" value="OBA20376.1"/>
    <property type="molecule type" value="Genomic_DNA"/>
</dbReference>
<dbReference type="Pfam" id="PF07491">
    <property type="entry name" value="PPI_Ypi1"/>
    <property type="match status" value="1"/>
</dbReference>